<gene>
    <name evidence="1" type="ORF">A130_13120</name>
</gene>
<accession>A0A1E5D5F8</accession>
<evidence type="ECO:0008006" key="3">
    <source>
        <dbReference type="Google" id="ProtNLM"/>
    </source>
</evidence>
<protein>
    <recommendedName>
        <fullName evidence="3">Recombinase domain-containing protein</fullName>
    </recommendedName>
</protein>
<name>A0A1E5D5F8_9VIBR</name>
<dbReference type="Proteomes" id="UP000094165">
    <property type="component" value="Unassembled WGS sequence"/>
</dbReference>
<comment type="caution">
    <text evidence="1">The sequence shown here is derived from an EMBL/GenBank/DDBJ whole genome shotgun (WGS) entry which is preliminary data.</text>
</comment>
<keyword evidence="2" id="KW-1185">Reference proteome</keyword>
<evidence type="ECO:0000313" key="1">
    <source>
        <dbReference type="EMBL" id="OEE78420.1"/>
    </source>
</evidence>
<dbReference type="RefSeq" id="WP_017051839.1">
    <property type="nucleotide sequence ID" value="NZ_AJYW02000048.1"/>
</dbReference>
<sequence length="136" mass="15727">MQKIIIVLNTNTNRKSIKKNIRFEHELVNEIEGVKPESVSFSSWVKQACREKVANEIIDGDVCAQLENDARLDVRIRASSNSGSIDRMSSFELIKRWDEKGLYHQQIAEKLNELGRESPNSKTWTRALVRQFLSEH</sequence>
<reference evidence="1 2" key="1">
    <citation type="journal article" date="2012" name="Science">
        <title>Ecological populations of bacteria act as socially cohesive units of antibiotic production and resistance.</title>
        <authorList>
            <person name="Cordero O.X."/>
            <person name="Wildschutte H."/>
            <person name="Kirkup B."/>
            <person name="Proehl S."/>
            <person name="Ngo L."/>
            <person name="Hussain F."/>
            <person name="Le Roux F."/>
            <person name="Mincer T."/>
            <person name="Polz M.F."/>
        </authorList>
    </citation>
    <scope>NUCLEOTIDE SEQUENCE [LARGE SCALE GENOMIC DNA]</scope>
    <source>
        <strain evidence="1 2">FF-238</strain>
    </source>
</reference>
<evidence type="ECO:0000313" key="2">
    <source>
        <dbReference type="Proteomes" id="UP000094165"/>
    </source>
</evidence>
<dbReference type="AlphaFoldDB" id="A0A1E5D5F8"/>
<proteinExistence type="predicted"/>
<organism evidence="1 2">
    <name type="scientific">Vibrio genomosp. F6 str. FF-238</name>
    <dbReference type="NCBI Taxonomy" id="1191298"/>
    <lineage>
        <taxon>Bacteria</taxon>
        <taxon>Pseudomonadati</taxon>
        <taxon>Pseudomonadota</taxon>
        <taxon>Gammaproteobacteria</taxon>
        <taxon>Vibrionales</taxon>
        <taxon>Vibrionaceae</taxon>
        <taxon>Vibrio</taxon>
    </lineage>
</organism>
<dbReference type="NCBIfam" id="NF041551">
    <property type="entry name" value="YlcI_YnfO_N"/>
    <property type="match status" value="1"/>
</dbReference>
<dbReference type="EMBL" id="AJYW02000048">
    <property type="protein sequence ID" value="OEE78420.1"/>
    <property type="molecule type" value="Genomic_DNA"/>
</dbReference>